<evidence type="ECO:0000313" key="12">
    <source>
        <dbReference type="EMBL" id="CAA2968217.1"/>
    </source>
</evidence>
<evidence type="ECO:0000256" key="6">
    <source>
        <dbReference type="ARBA" id="ARBA00023125"/>
    </source>
</evidence>
<evidence type="ECO:0000259" key="11">
    <source>
        <dbReference type="PROSITE" id="PS51523"/>
    </source>
</evidence>
<organism evidence="12 13">
    <name type="scientific">Olea europaea subsp. europaea</name>
    <dbReference type="NCBI Taxonomy" id="158383"/>
    <lineage>
        <taxon>Eukaryota</taxon>
        <taxon>Viridiplantae</taxon>
        <taxon>Streptophyta</taxon>
        <taxon>Embryophyta</taxon>
        <taxon>Tracheophyta</taxon>
        <taxon>Spermatophyta</taxon>
        <taxon>Magnoliopsida</taxon>
        <taxon>eudicotyledons</taxon>
        <taxon>Gunneridae</taxon>
        <taxon>Pentapetalae</taxon>
        <taxon>asterids</taxon>
        <taxon>lamiids</taxon>
        <taxon>Lamiales</taxon>
        <taxon>Oleaceae</taxon>
        <taxon>Oleeae</taxon>
        <taxon>Olea</taxon>
    </lineage>
</organism>
<protein>
    <submittedName>
        <fullName evidence="12">Zinc-finger homeodomain 9-like</fullName>
    </submittedName>
</protein>
<feature type="region of interest" description="Disordered" evidence="10">
    <location>
        <begin position="247"/>
        <end position="274"/>
    </location>
</feature>
<keyword evidence="2" id="KW-0479">Metal-binding</keyword>
<dbReference type="GO" id="GO:0008270">
    <property type="term" value="F:zinc ion binding"/>
    <property type="evidence" value="ECO:0007669"/>
    <property type="project" value="UniProtKB-KW"/>
</dbReference>
<evidence type="ECO:0000256" key="10">
    <source>
        <dbReference type="SAM" id="MobiDB-lite"/>
    </source>
</evidence>
<accession>A0A8S0QJS6</accession>
<evidence type="ECO:0000256" key="9">
    <source>
        <dbReference type="ARBA" id="ARBA00023242"/>
    </source>
</evidence>
<keyword evidence="6 12" id="KW-0238">DNA-binding</keyword>
<dbReference type="PROSITE" id="PS51523">
    <property type="entry name" value="ZF_HD_DIMER"/>
    <property type="match status" value="1"/>
</dbReference>
<comment type="caution">
    <text evidence="12">The sequence shown here is derived from an EMBL/GenBank/DDBJ whole genome shotgun (WGS) entry which is preliminary data.</text>
</comment>
<evidence type="ECO:0000256" key="8">
    <source>
        <dbReference type="ARBA" id="ARBA00023163"/>
    </source>
</evidence>
<keyword evidence="3 12" id="KW-0863">Zinc-finger</keyword>
<dbReference type="Pfam" id="PF04770">
    <property type="entry name" value="ZF-HD_dimer"/>
    <property type="match status" value="1"/>
</dbReference>
<dbReference type="AlphaFoldDB" id="A0A8S0QJS6"/>
<gene>
    <name evidence="12" type="ORF">OLEA9_A119611</name>
</gene>
<dbReference type="SUPFAM" id="SSF46689">
    <property type="entry name" value="Homeodomain-like"/>
    <property type="match status" value="1"/>
</dbReference>
<feature type="domain" description="ZF-HD dimerization-type" evidence="11">
    <location>
        <begin position="54"/>
        <end position="105"/>
    </location>
</feature>
<keyword evidence="9" id="KW-0539">Nucleus</keyword>
<keyword evidence="5" id="KW-0805">Transcription regulation</keyword>
<dbReference type="PANTHER" id="PTHR31948:SF72">
    <property type="entry name" value="ZINC-FINGER HOMEODOMAIN PROTEIN 10"/>
    <property type="match status" value="1"/>
</dbReference>
<dbReference type="GO" id="GO:0000976">
    <property type="term" value="F:transcription cis-regulatory region binding"/>
    <property type="evidence" value="ECO:0007669"/>
    <property type="project" value="TreeGrafter"/>
</dbReference>
<keyword evidence="4" id="KW-0862">Zinc</keyword>
<dbReference type="FunFam" id="1.10.10.60:FF:000257">
    <property type="entry name" value="Zinc-finger homeodomain protein 2"/>
    <property type="match status" value="1"/>
</dbReference>
<feature type="region of interest" description="Disordered" evidence="10">
    <location>
        <begin position="103"/>
        <end position="140"/>
    </location>
</feature>
<proteinExistence type="predicted"/>
<keyword evidence="7 12" id="KW-0371">Homeobox</keyword>
<dbReference type="PANTHER" id="PTHR31948">
    <property type="entry name" value="ZINC-FINGER HOMEODOMAIN PROTEIN 2"/>
    <property type="match status" value="1"/>
</dbReference>
<evidence type="ECO:0000256" key="2">
    <source>
        <dbReference type="ARBA" id="ARBA00022723"/>
    </source>
</evidence>
<keyword evidence="8" id="KW-0804">Transcription</keyword>
<dbReference type="InterPro" id="IPR006455">
    <property type="entry name" value="Homeodomain_ZF_HD"/>
</dbReference>
<dbReference type="NCBIfam" id="TIGR01565">
    <property type="entry name" value="homeo_ZF_HD"/>
    <property type="match status" value="1"/>
</dbReference>
<dbReference type="InterPro" id="IPR009057">
    <property type="entry name" value="Homeodomain-like_sf"/>
</dbReference>
<name>A0A8S0QJS6_OLEEU</name>
<dbReference type="GO" id="GO:0050793">
    <property type="term" value="P:regulation of developmental process"/>
    <property type="evidence" value="ECO:0007669"/>
    <property type="project" value="TreeGrafter"/>
</dbReference>
<feature type="region of interest" description="Disordered" evidence="10">
    <location>
        <begin position="1"/>
        <end position="22"/>
    </location>
</feature>
<reference evidence="12 13" key="1">
    <citation type="submission" date="2019-12" db="EMBL/GenBank/DDBJ databases">
        <authorList>
            <person name="Alioto T."/>
            <person name="Alioto T."/>
            <person name="Gomez Garrido J."/>
        </authorList>
    </citation>
    <scope>NUCLEOTIDE SEQUENCE [LARGE SCALE GENOMIC DNA]</scope>
</reference>
<evidence type="ECO:0000256" key="5">
    <source>
        <dbReference type="ARBA" id="ARBA00023015"/>
    </source>
</evidence>
<dbReference type="EMBL" id="CACTIH010001900">
    <property type="protein sequence ID" value="CAA2968217.1"/>
    <property type="molecule type" value="Genomic_DNA"/>
</dbReference>
<dbReference type="GO" id="GO:0005634">
    <property type="term" value="C:nucleus"/>
    <property type="evidence" value="ECO:0007669"/>
    <property type="project" value="UniProtKB-SubCell"/>
</dbReference>
<keyword evidence="13" id="KW-1185">Reference proteome</keyword>
<comment type="subcellular location">
    <subcellularLocation>
        <location evidence="1">Nucleus</location>
    </subcellularLocation>
</comment>
<evidence type="ECO:0000256" key="1">
    <source>
        <dbReference type="ARBA" id="ARBA00004123"/>
    </source>
</evidence>
<feature type="compositionally biased region" description="Polar residues" evidence="10">
    <location>
        <begin position="1"/>
        <end position="13"/>
    </location>
</feature>
<dbReference type="InterPro" id="IPR006456">
    <property type="entry name" value="ZF_HD_homeobox_Cys/His_dimer"/>
</dbReference>
<dbReference type="OrthoDB" id="1929626at2759"/>
<evidence type="ECO:0000256" key="7">
    <source>
        <dbReference type="ARBA" id="ARBA00023155"/>
    </source>
</evidence>
<dbReference type="Gramene" id="OE9A119611T1">
    <property type="protein sequence ID" value="OE9A119611C1"/>
    <property type="gene ID" value="OE9A119611"/>
</dbReference>
<dbReference type="Proteomes" id="UP000594638">
    <property type="component" value="Unassembled WGS sequence"/>
</dbReference>
<evidence type="ECO:0000256" key="3">
    <source>
        <dbReference type="ARBA" id="ARBA00022771"/>
    </source>
</evidence>
<sequence>MDFYPNPTTTKSPDTPPHTQPIEPFLSFTNGAIKKNHHHHHHHHSLPPVVVVTYKECLKNHAASLGGHAMDGCGEFMPSPSATTADPTSLKCAACGCHRNFHRRELNDPSPTSIIPPLFDFRHPPPPRRPSSSPSPTQPTNMLLALSMAVPEDNYQAPAIPIEFKTENQTGRKRFRTKFSQEQKEKMLSFAEKLGWKMQKCDESTVEEFCHGIGVSRGVLKVWMHNNKSTFARKEINNGRIITFENNGLKINGGSSSSNNENREEEQMKDDLDA</sequence>
<evidence type="ECO:0000313" key="13">
    <source>
        <dbReference type="Proteomes" id="UP000594638"/>
    </source>
</evidence>
<feature type="compositionally biased region" description="Basic and acidic residues" evidence="10">
    <location>
        <begin position="261"/>
        <end position="274"/>
    </location>
</feature>
<dbReference type="GO" id="GO:0003700">
    <property type="term" value="F:DNA-binding transcription factor activity"/>
    <property type="evidence" value="ECO:0007669"/>
    <property type="project" value="TreeGrafter"/>
</dbReference>
<evidence type="ECO:0000256" key="4">
    <source>
        <dbReference type="ARBA" id="ARBA00022833"/>
    </source>
</evidence>
<dbReference type="NCBIfam" id="TIGR01566">
    <property type="entry name" value="ZF_HD_prot_N"/>
    <property type="match status" value="1"/>
</dbReference>
<dbReference type="Gene3D" id="1.10.10.60">
    <property type="entry name" value="Homeodomain-like"/>
    <property type="match status" value="1"/>
</dbReference>